<sequence>MPIVSAIESAWKNKALSSTLLFPITKSPKPLSYFPSELHNHIKETALPTYIEGLREIANLYSPLNKLEWLFRSFKGACTLMPIPFYIMFAIKSNEAGALERGGANSILDEIRAQNLEHTLCFEQIDNLLMYDSNLPDYYCN</sequence>
<organism evidence="1 2">
    <name type="scientific">Candidatus Cyrtobacter comes</name>
    <dbReference type="NCBI Taxonomy" id="675776"/>
    <lineage>
        <taxon>Bacteria</taxon>
        <taxon>Pseudomonadati</taxon>
        <taxon>Pseudomonadota</taxon>
        <taxon>Alphaproteobacteria</taxon>
        <taxon>Rickettsiales</taxon>
        <taxon>Candidatus Midichloriaceae</taxon>
        <taxon>Candidatus Cyrtobacter</taxon>
    </lineage>
</organism>
<protein>
    <submittedName>
        <fullName evidence="1">Uncharacterized protein</fullName>
    </submittedName>
</protein>
<reference evidence="1 2" key="1">
    <citation type="submission" date="2023-02" db="EMBL/GenBank/DDBJ databases">
        <title>Host association and intracellularity evolved multiple times independently in the Rickettsiales.</title>
        <authorList>
            <person name="Castelli M."/>
            <person name="Nardi T."/>
            <person name="Gammuto L."/>
            <person name="Bellinzona G."/>
            <person name="Sabaneyeva E."/>
            <person name="Potekhin A."/>
            <person name="Serra V."/>
            <person name="Petroni G."/>
            <person name="Sassera D."/>
        </authorList>
    </citation>
    <scope>NUCLEOTIDE SEQUENCE [LARGE SCALE GENOMIC DNA]</scope>
    <source>
        <strain evidence="1 2">BOD18</strain>
    </source>
</reference>
<keyword evidence="2" id="KW-1185">Reference proteome</keyword>
<name>A0ABU5L9J1_9RICK</name>
<dbReference type="EMBL" id="JARGYT010000093">
    <property type="protein sequence ID" value="MDZ5762712.1"/>
    <property type="molecule type" value="Genomic_DNA"/>
</dbReference>
<evidence type="ECO:0000313" key="1">
    <source>
        <dbReference type="EMBL" id="MDZ5762712.1"/>
    </source>
</evidence>
<proteinExistence type="predicted"/>
<accession>A0ABU5L9J1</accession>
<evidence type="ECO:0000313" key="2">
    <source>
        <dbReference type="Proteomes" id="UP001293791"/>
    </source>
</evidence>
<gene>
    <name evidence="1" type="ORF">Cyrtocomes_01104</name>
</gene>
<dbReference type="Proteomes" id="UP001293791">
    <property type="component" value="Unassembled WGS sequence"/>
</dbReference>
<comment type="caution">
    <text evidence="1">The sequence shown here is derived from an EMBL/GenBank/DDBJ whole genome shotgun (WGS) entry which is preliminary data.</text>
</comment>